<gene>
    <name evidence="2" type="ORF">A3770_02p14540</name>
</gene>
<reference evidence="2 3" key="1">
    <citation type="submission" date="2018-07" db="EMBL/GenBank/DDBJ databases">
        <title>The complete nuclear genome of the prasinophyte Chloropicon primus (CCMP1205).</title>
        <authorList>
            <person name="Pombert J.-F."/>
            <person name="Otis C."/>
            <person name="Turmel M."/>
            <person name="Lemieux C."/>
        </authorList>
    </citation>
    <scope>NUCLEOTIDE SEQUENCE [LARGE SCALE GENOMIC DNA]</scope>
    <source>
        <strain evidence="2 3">CCMP1205</strain>
    </source>
</reference>
<evidence type="ECO:0000313" key="3">
    <source>
        <dbReference type="Proteomes" id="UP000316726"/>
    </source>
</evidence>
<dbReference type="SMART" id="SM00320">
    <property type="entry name" value="WD40"/>
    <property type="match status" value="5"/>
</dbReference>
<feature type="compositionally biased region" description="Basic and acidic residues" evidence="1">
    <location>
        <begin position="7"/>
        <end position="36"/>
    </location>
</feature>
<dbReference type="InterPro" id="IPR015943">
    <property type="entry name" value="WD40/YVTN_repeat-like_dom_sf"/>
</dbReference>
<dbReference type="AlphaFoldDB" id="A0A5B8MEA9"/>
<dbReference type="InterPro" id="IPR001680">
    <property type="entry name" value="WD40_rpt"/>
</dbReference>
<dbReference type="Proteomes" id="UP000316726">
    <property type="component" value="Chromosome 2"/>
</dbReference>
<dbReference type="SUPFAM" id="SSF50978">
    <property type="entry name" value="WD40 repeat-like"/>
    <property type="match status" value="1"/>
</dbReference>
<protein>
    <submittedName>
        <fullName evidence="2">WD40 repeat domain-containing protein</fullName>
    </submittedName>
</protein>
<feature type="region of interest" description="Disordered" evidence="1">
    <location>
        <begin position="1"/>
        <end position="37"/>
    </location>
</feature>
<dbReference type="Pfam" id="PF00400">
    <property type="entry name" value="WD40"/>
    <property type="match status" value="1"/>
</dbReference>
<sequence>MSTGTLTKEELERVKTETSRDDNKAFEEKPVEEKYRTHNGGKALESKLEWDVDANETGTVNQKCLCQSFSADGRMVAVGTTGGMIKIVNVTGDTPSLRSNIEVVKGKEIDPITSVKFQPCVAESNNQQNLLLACTSGGRLFQYHTTTGQLVWKSQEEGNKLFASGFLCDGRHFVTGGSDSALRIYDAAKRKRVTVYKKGGYRSVGHTSNIYSICGHPTDPNVFCSSGWDSCLNIYDVRSPVPVAATHGPYVSGDAVDIARDNPNHIVTGSRRTTNMLQLWDFRVNKEPMNYVKLLTNLPFKKKASEAPCLLYGARFVSHGIFGKPCIIAGGGGENPLARTFDRDLLKNTGTVAAGAPVYSIDVHEDPDDREKSKVSVLLSNKLQLFQGVNLMPGDGGSSRGSRGTRRTSVKSMSSEYDIRKSKVPPKWVGH</sequence>
<dbReference type="PANTHER" id="PTHR47822">
    <property type="entry name" value="CARBOHYDRATE BINDING DOMAIN CONTAINING PROTEIN"/>
    <property type="match status" value="1"/>
</dbReference>
<keyword evidence="3" id="KW-1185">Reference proteome</keyword>
<dbReference type="InterPro" id="IPR036322">
    <property type="entry name" value="WD40_repeat_dom_sf"/>
</dbReference>
<dbReference type="STRING" id="1764295.A0A5B8MEA9"/>
<dbReference type="EMBL" id="CP031035">
    <property type="protein sequence ID" value="QDZ18936.1"/>
    <property type="molecule type" value="Genomic_DNA"/>
</dbReference>
<dbReference type="OrthoDB" id="529961at2759"/>
<dbReference type="Gene3D" id="2.130.10.10">
    <property type="entry name" value="YVTN repeat-like/Quinoprotein amine dehydrogenase"/>
    <property type="match status" value="2"/>
</dbReference>
<dbReference type="PANTHER" id="PTHR47822:SF2">
    <property type="entry name" value="F-BOX AND WD-40 DOMAIN PROTEIN 7"/>
    <property type="match status" value="1"/>
</dbReference>
<proteinExistence type="predicted"/>
<evidence type="ECO:0000256" key="1">
    <source>
        <dbReference type="SAM" id="MobiDB-lite"/>
    </source>
</evidence>
<name>A0A5B8MEA9_9CHLO</name>
<evidence type="ECO:0000313" key="2">
    <source>
        <dbReference type="EMBL" id="QDZ18936.1"/>
    </source>
</evidence>
<accession>A0A5B8MEA9</accession>
<feature type="region of interest" description="Disordered" evidence="1">
    <location>
        <begin position="391"/>
        <end position="431"/>
    </location>
</feature>
<organism evidence="2 3">
    <name type="scientific">Chloropicon primus</name>
    <dbReference type="NCBI Taxonomy" id="1764295"/>
    <lineage>
        <taxon>Eukaryota</taxon>
        <taxon>Viridiplantae</taxon>
        <taxon>Chlorophyta</taxon>
        <taxon>Chloropicophyceae</taxon>
        <taxon>Chloropicales</taxon>
        <taxon>Chloropicaceae</taxon>
        <taxon>Chloropicon</taxon>
    </lineage>
</organism>